<dbReference type="PANTHER" id="PTHR42978">
    <property type="entry name" value="QUORUM-QUENCHING LACTONASE YTNP-RELATED-RELATED"/>
    <property type="match status" value="1"/>
</dbReference>
<organism evidence="6 7">
    <name type="scientific">Xanthobacter agilis</name>
    <dbReference type="NCBI Taxonomy" id="47492"/>
    <lineage>
        <taxon>Bacteria</taxon>
        <taxon>Pseudomonadati</taxon>
        <taxon>Pseudomonadota</taxon>
        <taxon>Alphaproteobacteria</taxon>
        <taxon>Hyphomicrobiales</taxon>
        <taxon>Xanthobacteraceae</taxon>
        <taxon>Xanthobacter</taxon>
    </lineage>
</organism>
<dbReference type="SMART" id="SM00849">
    <property type="entry name" value="Lactamase_B"/>
    <property type="match status" value="1"/>
</dbReference>
<sequence length="331" mass="35172">MIELSRRALVAGAAGATVTGLLATTMTSPAAAQDAATPAGPAASPIPGAYRYKVGEARVTAISDGVRTFPMPQGFVRNASGEAVNDALAAAFLPPDQISIPFTVLLIETGRRRLLVDTGNGPGQGPVGLLAPTLAAIGVAPESIDQVVISHFHGDHINGLLTAEGTPAFPNARVFVPEAEWSFWMDDGEASRAPDRLKGNFQNVRRVFKPLDGKVERYAWNKEIAPGLVSVGTPGHTPGHTSFELGSGADALFIQSDITNIPALFVANPSWQVMLDMDGVKAAEVRRRTYDRLVADRMNVAGYHFPFPGAAHLAREGEGYRYVPVMWNPVP</sequence>
<comment type="caution">
    <text evidence="6">The sequence shown here is derived from an EMBL/GenBank/DDBJ whole genome shotgun (WGS) entry which is preliminary data.</text>
</comment>
<dbReference type="InterPro" id="IPR036866">
    <property type="entry name" value="RibonucZ/Hydroxyglut_hydro"/>
</dbReference>
<evidence type="ECO:0000259" key="5">
    <source>
        <dbReference type="SMART" id="SM00849"/>
    </source>
</evidence>
<keyword evidence="3" id="KW-0378">Hydrolase</keyword>
<dbReference type="Proteomes" id="UP001241747">
    <property type="component" value="Unassembled WGS sequence"/>
</dbReference>
<dbReference type="Pfam" id="PF00753">
    <property type="entry name" value="Lactamase_B"/>
    <property type="match status" value="1"/>
</dbReference>
<evidence type="ECO:0000256" key="2">
    <source>
        <dbReference type="ARBA" id="ARBA00022723"/>
    </source>
</evidence>
<keyword evidence="4" id="KW-0862">Zinc</keyword>
<evidence type="ECO:0000256" key="3">
    <source>
        <dbReference type="ARBA" id="ARBA00022801"/>
    </source>
</evidence>
<name>A0ABU0L9Y5_XANAG</name>
<dbReference type="CDD" id="cd07720">
    <property type="entry name" value="OPHC2-like_MBL-fold"/>
    <property type="match status" value="1"/>
</dbReference>
<dbReference type="InterPro" id="IPR051013">
    <property type="entry name" value="MBL_superfamily_lactonases"/>
</dbReference>
<feature type="domain" description="Metallo-beta-lactamase" evidence="5">
    <location>
        <begin position="101"/>
        <end position="297"/>
    </location>
</feature>
<evidence type="ECO:0000256" key="4">
    <source>
        <dbReference type="ARBA" id="ARBA00022833"/>
    </source>
</evidence>
<evidence type="ECO:0000313" key="6">
    <source>
        <dbReference type="EMBL" id="MDQ0503949.1"/>
    </source>
</evidence>
<keyword evidence="7" id="KW-1185">Reference proteome</keyword>
<protein>
    <submittedName>
        <fullName evidence="6">Glyoxylase-like metal-dependent hydrolase (Beta-lactamase superfamily II)</fullName>
    </submittedName>
</protein>
<reference evidence="6 7" key="1">
    <citation type="submission" date="2023-07" db="EMBL/GenBank/DDBJ databases">
        <title>Genomic Encyclopedia of Type Strains, Phase IV (KMG-IV): sequencing the most valuable type-strain genomes for metagenomic binning, comparative biology and taxonomic classification.</title>
        <authorList>
            <person name="Goeker M."/>
        </authorList>
    </citation>
    <scope>NUCLEOTIDE SEQUENCE [LARGE SCALE GENOMIC DNA]</scope>
    <source>
        <strain evidence="6 7">DSM 3770</strain>
    </source>
</reference>
<comment type="similarity">
    <text evidence="1">Belongs to the metallo-beta-lactamase superfamily.</text>
</comment>
<evidence type="ECO:0000313" key="7">
    <source>
        <dbReference type="Proteomes" id="UP001241747"/>
    </source>
</evidence>
<dbReference type="PROSITE" id="PS51318">
    <property type="entry name" value="TAT"/>
    <property type="match status" value="1"/>
</dbReference>
<dbReference type="PANTHER" id="PTHR42978:SF6">
    <property type="entry name" value="QUORUM-QUENCHING LACTONASE YTNP-RELATED"/>
    <property type="match status" value="1"/>
</dbReference>
<dbReference type="RefSeq" id="WP_237346928.1">
    <property type="nucleotide sequence ID" value="NZ_JABWGX010000025.1"/>
</dbReference>
<evidence type="ECO:0000256" key="1">
    <source>
        <dbReference type="ARBA" id="ARBA00007749"/>
    </source>
</evidence>
<accession>A0ABU0L9Y5</accession>
<proteinExistence type="inferred from homology"/>
<dbReference type="InterPro" id="IPR001279">
    <property type="entry name" value="Metallo-B-lactamas"/>
</dbReference>
<dbReference type="EMBL" id="JAUSVY010000002">
    <property type="protein sequence ID" value="MDQ0503949.1"/>
    <property type="molecule type" value="Genomic_DNA"/>
</dbReference>
<gene>
    <name evidence="6" type="ORF">QOZ94_000723</name>
</gene>
<dbReference type="Gene3D" id="3.60.15.10">
    <property type="entry name" value="Ribonuclease Z/Hydroxyacylglutathione hydrolase-like"/>
    <property type="match status" value="1"/>
</dbReference>
<dbReference type="SUPFAM" id="SSF56281">
    <property type="entry name" value="Metallo-hydrolase/oxidoreductase"/>
    <property type="match status" value="1"/>
</dbReference>
<keyword evidence="2" id="KW-0479">Metal-binding</keyword>
<dbReference type="InterPro" id="IPR006311">
    <property type="entry name" value="TAT_signal"/>
</dbReference>